<dbReference type="PANTHER" id="PTHR33273:SF2">
    <property type="entry name" value="ENDONUCLEASE_EXONUCLEASE_PHOSPHATASE DOMAIN-CONTAINING PROTEIN"/>
    <property type="match status" value="1"/>
</dbReference>
<protein>
    <recommendedName>
        <fullName evidence="5">Nucleic-acid-binding protein from transposon X-element</fullName>
    </recommendedName>
</protein>
<comment type="caution">
    <text evidence="3">The sequence shown here is derived from an EMBL/GenBank/DDBJ whole genome shotgun (WGS) entry which is preliminary data.</text>
</comment>
<feature type="compositionally biased region" description="Low complexity" evidence="2">
    <location>
        <begin position="499"/>
        <end position="514"/>
    </location>
</feature>
<accession>A0A834MFS8</accession>
<gene>
    <name evidence="3" type="ORF">GWI33_002317</name>
</gene>
<sequence>MASCTSEPTSPPEHNPSVPNSNGPSSEDSREVLIIELRKQNEDLRKQIADLKTFAKAQTDALNKQTEKLEKSEKASEELKEEIKTLTATITQFMKHQKDAMEVKIPAAIDIQSQTPAKPVQHLDQTEDSDDGFTLVGKRKRGPVTPPQESQLPKAGNKGKQAPKSQPNPVAKPATKSTQSKAKVNVQPSITKFATRPVQNKPTTKTAPQPVPKQVTTRPTQPAQVSSQATKQVLTSTAKTVPTVSATVSQSLPKEKIPPIVLRDKKRFMELIRITKAQSIDIITRNKKEGIFLFVATSDNYRKLTTLLEERNYPYHSFCHPEERAFRVIIKNIPESLCIDEVRELLFDQGFHPKFVQRWKLKSGIELPIVQVVVPREERQIIYMTKLGVITVKVEVQRGNGQPVQCFNCQLFGHSSSYCRAPPRCVKCAGHHDTRSCTKIPEAPPKCSNCGEIHTANFSGCSCRPAPRKPKIPTETRPPQGSAWSNQGGRKLAQKLASATQPAPTQTPAPTNTPDLNSTMQAFTDPQAFLQVIALAHQLARLFPNVAA</sequence>
<evidence type="ECO:0008006" key="5">
    <source>
        <dbReference type="Google" id="ProtNLM"/>
    </source>
</evidence>
<reference evidence="3" key="1">
    <citation type="submission" date="2020-08" db="EMBL/GenBank/DDBJ databases">
        <title>Genome sequencing and assembly of the red palm weevil Rhynchophorus ferrugineus.</title>
        <authorList>
            <person name="Dias G.B."/>
            <person name="Bergman C.M."/>
            <person name="Manee M."/>
        </authorList>
    </citation>
    <scope>NUCLEOTIDE SEQUENCE</scope>
    <source>
        <strain evidence="3">AA-2017</strain>
        <tissue evidence="3">Whole larva</tissue>
    </source>
</reference>
<evidence type="ECO:0000313" key="4">
    <source>
        <dbReference type="Proteomes" id="UP000625711"/>
    </source>
</evidence>
<keyword evidence="4" id="KW-1185">Reference proteome</keyword>
<dbReference type="OrthoDB" id="8123891at2759"/>
<feature type="compositionally biased region" description="Polar residues" evidence="2">
    <location>
        <begin position="477"/>
        <end position="488"/>
    </location>
</feature>
<organism evidence="3 4">
    <name type="scientific">Rhynchophorus ferrugineus</name>
    <name type="common">Red palm weevil</name>
    <name type="synonym">Curculio ferrugineus</name>
    <dbReference type="NCBI Taxonomy" id="354439"/>
    <lineage>
        <taxon>Eukaryota</taxon>
        <taxon>Metazoa</taxon>
        <taxon>Ecdysozoa</taxon>
        <taxon>Arthropoda</taxon>
        <taxon>Hexapoda</taxon>
        <taxon>Insecta</taxon>
        <taxon>Pterygota</taxon>
        <taxon>Neoptera</taxon>
        <taxon>Endopterygota</taxon>
        <taxon>Coleoptera</taxon>
        <taxon>Polyphaga</taxon>
        <taxon>Cucujiformia</taxon>
        <taxon>Curculionidae</taxon>
        <taxon>Dryophthorinae</taxon>
        <taxon>Rhynchophorus</taxon>
    </lineage>
</organism>
<dbReference type="PANTHER" id="PTHR33273">
    <property type="entry name" value="DOMAIN-CONTAINING PROTEIN, PUTATIVE-RELATED"/>
    <property type="match status" value="1"/>
</dbReference>
<keyword evidence="1" id="KW-0175">Coiled coil</keyword>
<evidence type="ECO:0000256" key="1">
    <source>
        <dbReference type="SAM" id="Coils"/>
    </source>
</evidence>
<dbReference type="EMBL" id="JAACXV010000164">
    <property type="protein sequence ID" value="KAF7282596.1"/>
    <property type="molecule type" value="Genomic_DNA"/>
</dbReference>
<evidence type="ECO:0000313" key="3">
    <source>
        <dbReference type="EMBL" id="KAF7282596.1"/>
    </source>
</evidence>
<proteinExistence type="predicted"/>
<name>A0A834MFS8_RHYFE</name>
<dbReference type="AlphaFoldDB" id="A0A834MFS8"/>
<feature type="region of interest" description="Disordered" evidence="2">
    <location>
        <begin position="1"/>
        <end position="30"/>
    </location>
</feature>
<feature type="compositionally biased region" description="Polar residues" evidence="2">
    <location>
        <begin position="214"/>
        <end position="231"/>
    </location>
</feature>
<feature type="region of interest" description="Disordered" evidence="2">
    <location>
        <begin position="469"/>
        <end position="519"/>
    </location>
</feature>
<evidence type="ECO:0000256" key="2">
    <source>
        <dbReference type="SAM" id="MobiDB-lite"/>
    </source>
</evidence>
<feature type="compositionally biased region" description="Low complexity" evidence="2">
    <location>
        <begin position="15"/>
        <end position="26"/>
    </location>
</feature>
<feature type="compositionally biased region" description="Polar residues" evidence="2">
    <location>
        <begin position="175"/>
        <end position="207"/>
    </location>
</feature>
<dbReference type="Proteomes" id="UP000625711">
    <property type="component" value="Unassembled WGS sequence"/>
</dbReference>
<feature type="region of interest" description="Disordered" evidence="2">
    <location>
        <begin position="110"/>
        <end position="231"/>
    </location>
</feature>
<feature type="coiled-coil region" evidence="1">
    <location>
        <begin position="34"/>
        <end position="89"/>
    </location>
</feature>